<dbReference type="PROSITE" id="PS51184">
    <property type="entry name" value="JMJC"/>
    <property type="match status" value="1"/>
</dbReference>
<dbReference type="STRING" id="538381.GCA_001696535_01122"/>
<accession>A0A285R9N8</accession>
<feature type="domain" description="JmjC" evidence="1">
    <location>
        <begin position="78"/>
        <end position="244"/>
    </location>
</feature>
<proteinExistence type="predicted"/>
<dbReference type="OrthoDB" id="7977346at2"/>
<keyword evidence="3" id="KW-1185">Reference proteome</keyword>
<dbReference type="Gene3D" id="2.60.120.650">
    <property type="entry name" value="Cupin"/>
    <property type="match status" value="1"/>
</dbReference>
<sequence>MTKLGLPENIAEIWDREIVRVTHDLPDNPLFSDEALTELVANNPDAVREIATMDTSVEDKSRWRASDISPDDPQGLFNAVRSGALWVNIGHVGGRDARYQKLIDDIMDQIDDAVPGPASYSRQIGILISSPRARVYYHADVPGQGLIHIRGEKRIWLYPGHEPYLKPEELERVVTAVTAEEISYDPSYDAAATVIDLTPGTALFWPLNWPHRVVNADSLNVSATVEYHTPKTRRHFAVNYANGVLRHGLGVTPRSRAIGGAGFWGKAAFAYACRKSGLARRLLQSAKGA</sequence>
<evidence type="ECO:0000313" key="3">
    <source>
        <dbReference type="Proteomes" id="UP000219331"/>
    </source>
</evidence>
<evidence type="ECO:0000259" key="1">
    <source>
        <dbReference type="PROSITE" id="PS51184"/>
    </source>
</evidence>
<gene>
    <name evidence="2" type="ORF">SAMN05421512_10140</name>
</gene>
<evidence type="ECO:0000313" key="2">
    <source>
        <dbReference type="EMBL" id="SOB89132.1"/>
    </source>
</evidence>
<reference evidence="2 3" key="1">
    <citation type="submission" date="2017-08" db="EMBL/GenBank/DDBJ databases">
        <authorList>
            <person name="de Groot N.N."/>
        </authorList>
    </citation>
    <scope>NUCLEOTIDE SEQUENCE [LARGE SCALE GENOMIC DNA]</scope>
    <source>
        <strain evidence="2 3">USBA 352</strain>
    </source>
</reference>
<dbReference type="SUPFAM" id="SSF51197">
    <property type="entry name" value="Clavaminate synthase-like"/>
    <property type="match status" value="1"/>
</dbReference>
<dbReference type="InterPro" id="IPR041667">
    <property type="entry name" value="Cupin_8"/>
</dbReference>
<dbReference type="RefSeq" id="WP_067216942.1">
    <property type="nucleotide sequence ID" value="NZ_MBQE01000001.1"/>
</dbReference>
<organism evidence="2 3">
    <name type="scientific">Stappia indica</name>
    <dbReference type="NCBI Taxonomy" id="538381"/>
    <lineage>
        <taxon>Bacteria</taxon>
        <taxon>Pseudomonadati</taxon>
        <taxon>Pseudomonadota</taxon>
        <taxon>Alphaproteobacteria</taxon>
        <taxon>Hyphomicrobiales</taxon>
        <taxon>Stappiaceae</taxon>
        <taxon>Stappia</taxon>
    </lineage>
</organism>
<dbReference type="Proteomes" id="UP000219331">
    <property type="component" value="Unassembled WGS sequence"/>
</dbReference>
<name>A0A285R9N8_9HYPH</name>
<dbReference type="AlphaFoldDB" id="A0A285R9N8"/>
<protein>
    <submittedName>
        <fullName evidence="2">Cupin-like domain-containing protein</fullName>
    </submittedName>
</protein>
<dbReference type="Pfam" id="PF13621">
    <property type="entry name" value="Cupin_8"/>
    <property type="match status" value="1"/>
</dbReference>
<dbReference type="EMBL" id="OBML01000001">
    <property type="protein sequence ID" value="SOB89132.1"/>
    <property type="molecule type" value="Genomic_DNA"/>
</dbReference>
<dbReference type="InterPro" id="IPR003347">
    <property type="entry name" value="JmjC_dom"/>
</dbReference>